<gene>
    <name evidence="1" type="ORF">LCGC14_2283380</name>
</gene>
<proteinExistence type="predicted"/>
<name>A0A0F9CT87_9ZZZZ</name>
<accession>A0A0F9CT87</accession>
<sequence length="91" mass="10997">MIWYLLAGVFIFLFFKGNVMKKIEEVKKWYQLNKDKLKEWEGDIEVKNAFEKLKKAVEDAQLDKKWDTGEILYVIGLAYNLFRLIKLYEEK</sequence>
<dbReference type="EMBL" id="LAZR01031818">
    <property type="protein sequence ID" value="KKL52648.1"/>
    <property type="molecule type" value="Genomic_DNA"/>
</dbReference>
<protein>
    <submittedName>
        <fullName evidence="1">Uncharacterized protein</fullName>
    </submittedName>
</protein>
<comment type="caution">
    <text evidence="1">The sequence shown here is derived from an EMBL/GenBank/DDBJ whole genome shotgun (WGS) entry which is preliminary data.</text>
</comment>
<organism evidence="1">
    <name type="scientific">marine sediment metagenome</name>
    <dbReference type="NCBI Taxonomy" id="412755"/>
    <lineage>
        <taxon>unclassified sequences</taxon>
        <taxon>metagenomes</taxon>
        <taxon>ecological metagenomes</taxon>
    </lineage>
</organism>
<reference evidence="1" key="1">
    <citation type="journal article" date="2015" name="Nature">
        <title>Complex archaea that bridge the gap between prokaryotes and eukaryotes.</title>
        <authorList>
            <person name="Spang A."/>
            <person name="Saw J.H."/>
            <person name="Jorgensen S.L."/>
            <person name="Zaremba-Niedzwiedzka K."/>
            <person name="Martijn J."/>
            <person name="Lind A.E."/>
            <person name="van Eijk R."/>
            <person name="Schleper C."/>
            <person name="Guy L."/>
            <person name="Ettema T.J."/>
        </authorList>
    </citation>
    <scope>NUCLEOTIDE SEQUENCE</scope>
</reference>
<evidence type="ECO:0000313" key="1">
    <source>
        <dbReference type="EMBL" id="KKL52648.1"/>
    </source>
</evidence>
<dbReference type="AlphaFoldDB" id="A0A0F9CT87"/>